<dbReference type="Proteomes" id="UP000292919">
    <property type="component" value="Unassembled WGS sequence"/>
</dbReference>
<dbReference type="AlphaFoldDB" id="A0A6H3FC96"/>
<feature type="domain" description="Amidohydrolase-related" evidence="3">
    <location>
        <begin position="123"/>
        <end position="453"/>
    </location>
</feature>
<proteinExistence type="predicted"/>
<feature type="region of interest" description="Disordered" evidence="2">
    <location>
        <begin position="28"/>
        <end position="47"/>
    </location>
</feature>
<reference evidence="4 5" key="1">
    <citation type="submission" date="2018-12" db="EMBL/GenBank/DDBJ databases">
        <title>First genome draft of Desulfovibrio legallis sp. nov.</title>
        <authorList>
            <person name="Ben Dhia O."/>
            <person name="Najjari A."/>
            <person name="Ferjani R."/>
            <person name="Fhoula I."/>
            <person name="Fardeau M.-L."/>
            <person name="Boudabbous A."/>
            <person name="Ouzari H.I."/>
        </authorList>
    </citation>
    <scope>NUCLEOTIDE SEQUENCE [LARGE SCALE GENOMIC DNA]</scope>
    <source>
        <strain evidence="4 5">H1T</strain>
    </source>
</reference>
<dbReference type="InterPro" id="IPR006680">
    <property type="entry name" value="Amidohydro-rel"/>
</dbReference>
<name>A0A6H3FC96_9BACT</name>
<evidence type="ECO:0000256" key="2">
    <source>
        <dbReference type="SAM" id="MobiDB-lite"/>
    </source>
</evidence>
<dbReference type="SUPFAM" id="SSF51338">
    <property type="entry name" value="Composite domain of metallo-dependent hydrolases"/>
    <property type="match status" value="1"/>
</dbReference>
<dbReference type="InterPro" id="IPR032466">
    <property type="entry name" value="Metal_Hydrolase"/>
</dbReference>
<gene>
    <name evidence="4" type="ORF">EB812_05525</name>
</gene>
<dbReference type="Gene3D" id="3.20.20.140">
    <property type="entry name" value="Metal-dependent hydrolases"/>
    <property type="match status" value="1"/>
</dbReference>
<dbReference type="Pfam" id="PF01979">
    <property type="entry name" value="Amidohydro_1"/>
    <property type="match status" value="1"/>
</dbReference>
<dbReference type="PANTHER" id="PTHR43794">
    <property type="entry name" value="AMINOHYDROLASE SSNA-RELATED"/>
    <property type="match status" value="1"/>
</dbReference>
<dbReference type="InterPro" id="IPR011059">
    <property type="entry name" value="Metal-dep_hydrolase_composite"/>
</dbReference>
<evidence type="ECO:0000313" key="5">
    <source>
        <dbReference type="Proteomes" id="UP000292919"/>
    </source>
</evidence>
<organism evidence="4 5">
    <name type="scientific">Desulfovibrio legallii</name>
    <dbReference type="NCBI Taxonomy" id="571438"/>
    <lineage>
        <taxon>Bacteria</taxon>
        <taxon>Pseudomonadati</taxon>
        <taxon>Thermodesulfobacteriota</taxon>
        <taxon>Desulfovibrionia</taxon>
        <taxon>Desulfovibrionales</taxon>
        <taxon>Desulfovibrionaceae</taxon>
        <taxon>Desulfovibrio</taxon>
    </lineage>
</organism>
<evidence type="ECO:0000256" key="1">
    <source>
        <dbReference type="ARBA" id="ARBA00022801"/>
    </source>
</evidence>
<dbReference type="SUPFAM" id="SSF51556">
    <property type="entry name" value="Metallo-dependent hydrolases"/>
    <property type="match status" value="1"/>
</dbReference>
<evidence type="ECO:0000259" key="3">
    <source>
        <dbReference type="Pfam" id="PF01979"/>
    </source>
</evidence>
<keyword evidence="5" id="KW-1185">Reference proteome</keyword>
<protein>
    <submittedName>
        <fullName evidence="4">Amidohydrolase</fullName>
    </submittedName>
</protein>
<dbReference type="GO" id="GO:0016810">
    <property type="term" value="F:hydrolase activity, acting on carbon-nitrogen (but not peptide) bonds"/>
    <property type="evidence" value="ECO:0007669"/>
    <property type="project" value="InterPro"/>
</dbReference>
<dbReference type="InterPro" id="IPR050287">
    <property type="entry name" value="MTA/SAH_deaminase"/>
</dbReference>
<sequence>MPCSLWKTRFTWLAASLPAALAERGGPVHATPPLSSPAQPLPDGIAPDRDAGHGPVLAIRAKSLLPLTGEEPARGARLFAPLKRVDNAVLVVRHGLVEAVGRWGSTPLPPGALVRDVGPVCLAPACVNAHTHLELSHLAGRTRWEAGFTAWLQSLIPLLSPPQDAAAASAVVAAAEAACADMAAMGTRCVGNVAGSLPHGILVADAASRAAGLTVSHFCEWFGFGPPFAQGEGPWPPRCREAAEEDPFLAARCAPGGHALYSTGPDVLQTAHENCRRMGRVFSFHLAESPEETQLLTEGAGPLLDCYAGVVLPPDWRAPGLRPLAYALRLGLLCAGTLAVHGVQLDQQEVEVLAASGAALCLCPRSNRRLDVGLAPVRELMESGCLLCLGTDGLTSNRDLDVRQEAAWLRETLDVPPEALVRLLTVNGVAALNLQASGAGRLEPGAPADFCVLPEALVY</sequence>
<keyword evidence="1 4" id="KW-0378">Hydrolase</keyword>
<comment type="caution">
    <text evidence="4">The sequence shown here is derived from an EMBL/GenBank/DDBJ whole genome shotgun (WGS) entry which is preliminary data.</text>
</comment>
<dbReference type="PANTHER" id="PTHR43794:SF11">
    <property type="entry name" value="AMIDOHYDROLASE-RELATED DOMAIN-CONTAINING PROTEIN"/>
    <property type="match status" value="1"/>
</dbReference>
<evidence type="ECO:0000313" key="4">
    <source>
        <dbReference type="EMBL" id="TBH80591.1"/>
    </source>
</evidence>
<accession>A0A6H3FC96</accession>
<dbReference type="EMBL" id="SIXC01000005">
    <property type="protein sequence ID" value="TBH80591.1"/>
    <property type="molecule type" value="Genomic_DNA"/>
</dbReference>